<proteinExistence type="predicted"/>
<name>A0ABR1L2G5_9PEZI</name>
<feature type="compositionally biased region" description="Basic and acidic residues" evidence="1">
    <location>
        <begin position="1"/>
        <end position="10"/>
    </location>
</feature>
<dbReference type="RefSeq" id="XP_066649888.1">
    <property type="nucleotide sequence ID" value="XM_066794205.1"/>
</dbReference>
<reference evidence="2 3" key="1">
    <citation type="submission" date="2024-04" db="EMBL/GenBank/DDBJ databases">
        <title>Phyllosticta paracitricarpa is synonymous to the EU quarantine fungus P. citricarpa based on phylogenomic analyses.</title>
        <authorList>
            <consortium name="Lawrence Berkeley National Laboratory"/>
            <person name="Van ingen-buijs V.A."/>
            <person name="Van westerhoven A.C."/>
            <person name="Haridas S."/>
            <person name="Skiadas P."/>
            <person name="Martin F."/>
            <person name="Groenewald J.Z."/>
            <person name="Crous P.W."/>
            <person name="Seidl M.F."/>
        </authorList>
    </citation>
    <scope>NUCLEOTIDE SEQUENCE [LARGE SCALE GENOMIC DNA]</scope>
    <source>
        <strain evidence="2 3">CPC 17464</strain>
    </source>
</reference>
<feature type="region of interest" description="Disordered" evidence="1">
    <location>
        <begin position="1"/>
        <end position="47"/>
    </location>
</feature>
<evidence type="ECO:0000313" key="2">
    <source>
        <dbReference type="EMBL" id="KAK7529438.1"/>
    </source>
</evidence>
<sequence length="244" mass="27834">MVPWRRDGAHSRPTSISRREAGNQSSRSDPQPPSISQTSGSRATRDQTRGGYLWWRVDSALCMTDASARSKQSAARFLRLSKRLRHVHDRQRWLMMALFASTAADSGKSTAWKIAISRGVGRGAGRGVQMNRKGRRDVLCFVDSDDHEARRVLEWTHMSVVICLRWERQRRCSAGGGTAVPVYMSEAKGRDAVTVLFDVDVEKRMVEREQRQAEAGRSSSFEVRRHDHGDPWDVDWSMYRQVCR</sequence>
<comment type="caution">
    <text evidence="2">The sequence shown here is derived from an EMBL/GenBank/DDBJ whole genome shotgun (WGS) entry which is preliminary data.</text>
</comment>
<gene>
    <name evidence="2" type="ORF">J3D65DRAFT_165879</name>
</gene>
<dbReference type="GeneID" id="92027111"/>
<evidence type="ECO:0000313" key="3">
    <source>
        <dbReference type="Proteomes" id="UP001360953"/>
    </source>
</evidence>
<keyword evidence="3" id="KW-1185">Reference proteome</keyword>
<evidence type="ECO:0000256" key="1">
    <source>
        <dbReference type="SAM" id="MobiDB-lite"/>
    </source>
</evidence>
<organism evidence="2 3">
    <name type="scientific">Phyllosticta citribraziliensis</name>
    <dbReference type="NCBI Taxonomy" id="989973"/>
    <lineage>
        <taxon>Eukaryota</taxon>
        <taxon>Fungi</taxon>
        <taxon>Dikarya</taxon>
        <taxon>Ascomycota</taxon>
        <taxon>Pezizomycotina</taxon>
        <taxon>Dothideomycetes</taxon>
        <taxon>Dothideomycetes incertae sedis</taxon>
        <taxon>Botryosphaeriales</taxon>
        <taxon>Phyllostictaceae</taxon>
        <taxon>Phyllosticta</taxon>
    </lineage>
</organism>
<protein>
    <submittedName>
        <fullName evidence="2">Uncharacterized protein</fullName>
    </submittedName>
</protein>
<dbReference type="EMBL" id="JBBPEH010000016">
    <property type="protein sequence ID" value="KAK7529438.1"/>
    <property type="molecule type" value="Genomic_DNA"/>
</dbReference>
<accession>A0ABR1L2G5</accession>
<feature type="compositionally biased region" description="Polar residues" evidence="1">
    <location>
        <begin position="12"/>
        <end position="42"/>
    </location>
</feature>
<dbReference type="Proteomes" id="UP001360953">
    <property type="component" value="Unassembled WGS sequence"/>
</dbReference>